<dbReference type="Pfam" id="PF14103">
    <property type="entry name" value="DUF4276"/>
    <property type="match status" value="1"/>
</dbReference>
<sequence>MIVWVFAGGGQSEISGLLPYLRREFPNCDFQRVTPVSNKEGIKPNKLGAKPKTDRASQALTGKSLLKEIEERLNHKFRLNDPMCDLILIFDDLDYPSQGTNDPNEFCQQKSQEFGDLLNQVWQNNPNIPPVNHIIGFAKPELESWVIADWDQTLARDPDFRDKCKAMQHWLVSDRQLSFKDPEDFGLDPAFPQSYHQKLSNAIIQASEQKEGMRYSKQLHTARFIKQLDSAIAQQKCPEFRKFFTSLSRLTSPSKS</sequence>
<evidence type="ECO:0000313" key="2">
    <source>
        <dbReference type="Proteomes" id="UP000738376"/>
    </source>
</evidence>
<comment type="caution">
    <text evidence="1">The sequence shown here is derived from an EMBL/GenBank/DDBJ whole genome shotgun (WGS) entry which is preliminary data.</text>
</comment>
<keyword evidence="2" id="KW-1185">Reference proteome</keyword>
<organism evidence="1 2">
    <name type="scientific">Pseudanabaena yagii GIHE-NHR1</name>
    <dbReference type="NCBI Taxonomy" id="2722753"/>
    <lineage>
        <taxon>Bacteria</taxon>
        <taxon>Bacillati</taxon>
        <taxon>Cyanobacteriota</taxon>
        <taxon>Cyanophyceae</taxon>
        <taxon>Pseudanabaenales</taxon>
        <taxon>Pseudanabaenaceae</taxon>
        <taxon>Pseudanabaena</taxon>
        <taxon>Pseudanabaena yagii</taxon>
    </lineage>
</organism>
<protein>
    <submittedName>
        <fullName evidence="1">DUF4276 family protein</fullName>
    </submittedName>
</protein>
<name>A0ABX1LYQ0_9CYAN</name>
<dbReference type="RefSeq" id="WP_169365431.1">
    <property type="nucleotide sequence ID" value="NZ_JAAVJL010000003.1"/>
</dbReference>
<proteinExistence type="predicted"/>
<accession>A0ABX1LYQ0</accession>
<dbReference type="Proteomes" id="UP000738376">
    <property type="component" value="Unassembled WGS sequence"/>
</dbReference>
<evidence type="ECO:0000313" key="1">
    <source>
        <dbReference type="EMBL" id="NMF60481.1"/>
    </source>
</evidence>
<dbReference type="InterPro" id="IPR025455">
    <property type="entry name" value="DUF4276"/>
</dbReference>
<reference evidence="1 2" key="1">
    <citation type="submission" date="2020-03" db="EMBL/GenBank/DDBJ databases">
        <title>Draft Genome Sequence of 2-Methylisoborneol Producing Pseudanabaena yagii Strain GIHE-NHR1 Isolated from North Han River in South Korea.</title>
        <authorList>
            <person name="Jeong J."/>
        </authorList>
    </citation>
    <scope>NUCLEOTIDE SEQUENCE [LARGE SCALE GENOMIC DNA]</scope>
    <source>
        <strain evidence="1 2">GIHE-NHR1</strain>
    </source>
</reference>
<dbReference type="EMBL" id="JAAVJL010000003">
    <property type="protein sequence ID" value="NMF60481.1"/>
    <property type="molecule type" value="Genomic_DNA"/>
</dbReference>
<gene>
    <name evidence="1" type="ORF">HC246_21230</name>
</gene>